<proteinExistence type="predicted"/>
<dbReference type="AlphaFoldDB" id="A0A9D1H4R8"/>
<feature type="non-terminal residue" evidence="1">
    <location>
        <position position="1"/>
    </location>
</feature>
<protein>
    <submittedName>
        <fullName evidence="1">Uncharacterized protein</fullName>
    </submittedName>
</protein>
<dbReference type="Proteomes" id="UP000824165">
    <property type="component" value="Unassembled WGS sequence"/>
</dbReference>
<reference evidence="1" key="1">
    <citation type="submission" date="2020-10" db="EMBL/GenBank/DDBJ databases">
        <authorList>
            <person name="Gilroy R."/>
        </authorList>
    </citation>
    <scope>NUCLEOTIDE SEQUENCE</scope>
    <source>
        <strain evidence="1">CHK181-108</strain>
    </source>
</reference>
<accession>A0A9D1H4R8</accession>
<dbReference type="EMBL" id="DVLU01000041">
    <property type="protein sequence ID" value="HIT85194.1"/>
    <property type="molecule type" value="Genomic_DNA"/>
</dbReference>
<evidence type="ECO:0000313" key="2">
    <source>
        <dbReference type="Proteomes" id="UP000824165"/>
    </source>
</evidence>
<organism evidence="1 2">
    <name type="scientific">Candidatus Ornithomonoglobus intestinigallinarum</name>
    <dbReference type="NCBI Taxonomy" id="2840894"/>
    <lineage>
        <taxon>Bacteria</taxon>
        <taxon>Bacillati</taxon>
        <taxon>Bacillota</taxon>
        <taxon>Clostridia</taxon>
        <taxon>Candidatus Ornithomonoglobus</taxon>
    </lineage>
</organism>
<comment type="caution">
    <text evidence="1">The sequence shown here is derived from an EMBL/GenBank/DDBJ whole genome shotgun (WGS) entry which is preliminary data.</text>
</comment>
<sequence length="304" mass="33412">VDMSKRPGTSDKSSYDTAGVAFHTGTRDANNNFYLNGDNKYDTTLNNVWVHIRADIDLTAGTLKYEVSTEGTLKYSGEITVPESVGTIDGLEIYTWAQGTIYADNIKINALYDVDGNGLYVTDEGQYIYKDGEPVRVGFDDLSGYYTKSETDTKIASAASDTVKYSDYPVHRFSVRNLMDKIDVLVPMIGLYEDHRFAPELTVQNKTSAPSSEVVPYGNTIQRYGEVSAMTIMMDGPYGAGDMYCGMVQFTSPAVPAEINVSGTPMFGVDCADGVFTPQANKRYTLKFVWDGVGYFGEVIGYSI</sequence>
<gene>
    <name evidence="1" type="ORF">IAA60_04710</name>
</gene>
<name>A0A9D1H4R8_9FIRM</name>
<reference evidence="1" key="2">
    <citation type="journal article" date="2021" name="PeerJ">
        <title>Extensive microbial diversity within the chicken gut microbiome revealed by metagenomics and culture.</title>
        <authorList>
            <person name="Gilroy R."/>
            <person name="Ravi A."/>
            <person name="Getino M."/>
            <person name="Pursley I."/>
            <person name="Horton D.L."/>
            <person name="Alikhan N.F."/>
            <person name="Baker D."/>
            <person name="Gharbi K."/>
            <person name="Hall N."/>
            <person name="Watson M."/>
            <person name="Adriaenssens E.M."/>
            <person name="Foster-Nyarko E."/>
            <person name="Jarju S."/>
            <person name="Secka A."/>
            <person name="Antonio M."/>
            <person name="Oren A."/>
            <person name="Chaudhuri R.R."/>
            <person name="La Ragione R."/>
            <person name="Hildebrand F."/>
            <person name="Pallen M.J."/>
        </authorList>
    </citation>
    <scope>NUCLEOTIDE SEQUENCE</scope>
    <source>
        <strain evidence="1">CHK181-108</strain>
    </source>
</reference>
<evidence type="ECO:0000313" key="1">
    <source>
        <dbReference type="EMBL" id="HIT85194.1"/>
    </source>
</evidence>